<reference evidence="8" key="1">
    <citation type="journal article" date="2019" name="Int. J. Syst. Evol. Microbiol.">
        <title>The Global Catalogue of Microorganisms (GCM) 10K type strain sequencing project: providing services to taxonomists for standard genome sequencing and annotation.</title>
        <authorList>
            <consortium name="The Broad Institute Genomics Platform"/>
            <consortium name="The Broad Institute Genome Sequencing Center for Infectious Disease"/>
            <person name="Wu L."/>
            <person name="Ma J."/>
        </authorList>
    </citation>
    <scope>NUCLEOTIDE SEQUENCE [LARGE SCALE GENOMIC DNA]</scope>
    <source>
        <strain evidence="8">CGMCC 1.13718</strain>
    </source>
</reference>
<sequence>MNHLQKIDKALEELNIQATQIQINQWIEYLKLLEKWNKVYNMTAIKDFDDMLEKHLFDSLSIAKYIKGNSTVDVGTGGGLPGIPLAILYPQHKFTLVDSIGKKIMFLKNVKKSLNLENVIPLNCRVESLENQSFDNIISRAFSSIDTFYDLCKNLITDSNQMLAMKGPDIEEQSLPNIPLEIQIHKIKVPFLKATRNLVILTK</sequence>
<dbReference type="Gene3D" id="3.40.50.150">
    <property type="entry name" value="Vaccinia Virus protein VP39"/>
    <property type="match status" value="1"/>
</dbReference>
<accession>A0ABV9TAZ2</accession>
<dbReference type="HAMAP" id="MF_00074">
    <property type="entry name" value="16SrRNA_methyltr_G"/>
    <property type="match status" value="1"/>
</dbReference>
<dbReference type="PANTHER" id="PTHR31760:SF0">
    <property type="entry name" value="S-ADENOSYL-L-METHIONINE-DEPENDENT METHYLTRANSFERASES SUPERFAMILY PROTEIN"/>
    <property type="match status" value="1"/>
</dbReference>
<comment type="subcellular location">
    <subcellularLocation>
        <location evidence="6">Cytoplasm</location>
    </subcellularLocation>
</comment>
<dbReference type="GO" id="GO:0008168">
    <property type="term" value="F:methyltransferase activity"/>
    <property type="evidence" value="ECO:0007669"/>
    <property type="project" value="UniProtKB-KW"/>
</dbReference>
<evidence type="ECO:0000256" key="2">
    <source>
        <dbReference type="ARBA" id="ARBA00022552"/>
    </source>
</evidence>
<dbReference type="SUPFAM" id="SSF53335">
    <property type="entry name" value="S-adenosyl-L-methionine-dependent methyltransferases"/>
    <property type="match status" value="1"/>
</dbReference>
<evidence type="ECO:0000256" key="3">
    <source>
        <dbReference type="ARBA" id="ARBA00022603"/>
    </source>
</evidence>
<keyword evidence="8" id="KW-1185">Reference proteome</keyword>
<feature type="binding site" evidence="6">
    <location>
        <position position="75"/>
    </location>
    <ligand>
        <name>S-adenosyl-L-methionine</name>
        <dbReference type="ChEBI" id="CHEBI:59789"/>
    </ligand>
</feature>
<dbReference type="NCBIfam" id="TIGR00138">
    <property type="entry name" value="rsmG_gidB"/>
    <property type="match status" value="1"/>
</dbReference>
<dbReference type="Pfam" id="PF02527">
    <property type="entry name" value="GidB"/>
    <property type="match status" value="1"/>
</dbReference>
<keyword evidence="4 6" id="KW-0808">Transferase</keyword>
<dbReference type="CDD" id="cd02440">
    <property type="entry name" value="AdoMet_MTases"/>
    <property type="match status" value="1"/>
</dbReference>
<comment type="function">
    <text evidence="6">Specifically methylates the N7 position of guanine in position 527 of 16S rRNA.</text>
</comment>
<dbReference type="PIRSF" id="PIRSF003078">
    <property type="entry name" value="GidB"/>
    <property type="match status" value="1"/>
</dbReference>
<dbReference type="PANTHER" id="PTHR31760">
    <property type="entry name" value="S-ADENOSYL-L-METHIONINE-DEPENDENT METHYLTRANSFERASES SUPERFAMILY PROTEIN"/>
    <property type="match status" value="1"/>
</dbReference>
<dbReference type="InterPro" id="IPR029063">
    <property type="entry name" value="SAM-dependent_MTases_sf"/>
</dbReference>
<evidence type="ECO:0000313" key="8">
    <source>
        <dbReference type="Proteomes" id="UP001595926"/>
    </source>
</evidence>
<proteinExistence type="inferred from homology"/>
<organism evidence="7 8">
    <name type="scientific">Pseudofrancisella aestuarii</name>
    <dbReference type="NCBI Taxonomy" id="2670347"/>
    <lineage>
        <taxon>Bacteria</taxon>
        <taxon>Pseudomonadati</taxon>
        <taxon>Pseudomonadota</taxon>
        <taxon>Gammaproteobacteria</taxon>
        <taxon>Thiotrichales</taxon>
        <taxon>Francisellaceae</taxon>
        <taxon>Pseudofrancisella</taxon>
    </lineage>
</organism>
<protein>
    <recommendedName>
        <fullName evidence="6">Ribosomal RNA small subunit methyltransferase G</fullName>
        <ecNumber evidence="6">2.1.1.170</ecNumber>
    </recommendedName>
    <alternativeName>
        <fullName evidence="6">16S rRNA 7-methylguanosine methyltransferase</fullName>
        <shortName evidence="6">16S rRNA m7G methyltransferase</shortName>
    </alternativeName>
</protein>
<dbReference type="EC" id="2.1.1.170" evidence="6"/>
<evidence type="ECO:0000256" key="4">
    <source>
        <dbReference type="ARBA" id="ARBA00022679"/>
    </source>
</evidence>
<feature type="binding site" evidence="6">
    <location>
        <position position="140"/>
    </location>
    <ligand>
        <name>S-adenosyl-L-methionine</name>
        <dbReference type="ChEBI" id="CHEBI:59789"/>
    </ligand>
</feature>
<keyword evidence="3 6" id="KW-0489">Methyltransferase</keyword>
<evidence type="ECO:0000256" key="6">
    <source>
        <dbReference type="HAMAP-Rule" id="MF_00074"/>
    </source>
</evidence>
<keyword evidence="5 6" id="KW-0949">S-adenosyl-L-methionine</keyword>
<dbReference type="EMBL" id="JBHSJH010000002">
    <property type="protein sequence ID" value="MFC4892313.1"/>
    <property type="molecule type" value="Genomic_DNA"/>
</dbReference>
<evidence type="ECO:0000256" key="1">
    <source>
        <dbReference type="ARBA" id="ARBA00022490"/>
    </source>
</evidence>
<feature type="binding site" evidence="6">
    <location>
        <position position="80"/>
    </location>
    <ligand>
        <name>S-adenosyl-L-methionine</name>
        <dbReference type="ChEBI" id="CHEBI:59789"/>
    </ligand>
</feature>
<keyword evidence="1 6" id="KW-0963">Cytoplasm</keyword>
<gene>
    <name evidence="6 7" type="primary">rsmG</name>
    <name evidence="7" type="ORF">ACFPDQ_04545</name>
</gene>
<keyword evidence="2 6" id="KW-0698">rRNA processing</keyword>
<name>A0ABV9TAZ2_9GAMM</name>
<dbReference type="GO" id="GO:0032259">
    <property type="term" value="P:methylation"/>
    <property type="evidence" value="ECO:0007669"/>
    <property type="project" value="UniProtKB-KW"/>
</dbReference>
<comment type="catalytic activity">
    <reaction evidence="6">
        <text>guanosine(527) in 16S rRNA + S-adenosyl-L-methionine = N(7)-methylguanosine(527) in 16S rRNA + S-adenosyl-L-homocysteine</text>
        <dbReference type="Rhea" id="RHEA:42732"/>
        <dbReference type="Rhea" id="RHEA-COMP:10209"/>
        <dbReference type="Rhea" id="RHEA-COMP:10210"/>
        <dbReference type="ChEBI" id="CHEBI:57856"/>
        <dbReference type="ChEBI" id="CHEBI:59789"/>
        <dbReference type="ChEBI" id="CHEBI:74269"/>
        <dbReference type="ChEBI" id="CHEBI:74480"/>
        <dbReference type="EC" id="2.1.1.170"/>
    </reaction>
</comment>
<evidence type="ECO:0000256" key="5">
    <source>
        <dbReference type="ARBA" id="ARBA00022691"/>
    </source>
</evidence>
<comment type="caution">
    <text evidence="7">The sequence shown here is derived from an EMBL/GenBank/DDBJ whole genome shotgun (WGS) entry which is preliminary data.</text>
</comment>
<feature type="binding site" evidence="6">
    <location>
        <begin position="126"/>
        <end position="127"/>
    </location>
    <ligand>
        <name>S-adenosyl-L-methionine</name>
        <dbReference type="ChEBI" id="CHEBI:59789"/>
    </ligand>
</feature>
<comment type="similarity">
    <text evidence="6">Belongs to the methyltransferase superfamily. RNA methyltransferase RsmG family.</text>
</comment>
<evidence type="ECO:0000313" key="7">
    <source>
        <dbReference type="EMBL" id="MFC4892313.1"/>
    </source>
</evidence>
<dbReference type="InterPro" id="IPR003682">
    <property type="entry name" value="rRNA_ssu_MeTfrase_G"/>
</dbReference>
<dbReference type="Proteomes" id="UP001595926">
    <property type="component" value="Unassembled WGS sequence"/>
</dbReference>
<dbReference type="RefSeq" id="WP_119329722.1">
    <property type="nucleotide sequence ID" value="NZ_JBHSJH010000002.1"/>
</dbReference>
<comment type="caution">
    <text evidence="6">Lacks conserved residue(s) required for the propagation of feature annotation.</text>
</comment>